<evidence type="ECO:0000313" key="4">
    <source>
        <dbReference type="EMBL" id="KAK3394313.1"/>
    </source>
</evidence>
<dbReference type="Pfam" id="PF00106">
    <property type="entry name" value="adh_short"/>
    <property type="match status" value="1"/>
</dbReference>
<proteinExistence type="inferred from homology"/>
<organism evidence="4 5">
    <name type="scientific">Podospora didyma</name>
    <dbReference type="NCBI Taxonomy" id="330526"/>
    <lineage>
        <taxon>Eukaryota</taxon>
        <taxon>Fungi</taxon>
        <taxon>Dikarya</taxon>
        <taxon>Ascomycota</taxon>
        <taxon>Pezizomycotina</taxon>
        <taxon>Sordariomycetes</taxon>
        <taxon>Sordariomycetidae</taxon>
        <taxon>Sordariales</taxon>
        <taxon>Podosporaceae</taxon>
        <taxon>Podospora</taxon>
    </lineage>
</organism>
<comment type="caution">
    <text evidence="4">The sequence shown here is derived from an EMBL/GenBank/DDBJ whole genome shotgun (WGS) entry which is preliminary data.</text>
</comment>
<reference evidence="4" key="2">
    <citation type="submission" date="2023-06" db="EMBL/GenBank/DDBJ databases">
        <authorList>
            <consortium name="Lawrence Berkeley National Laboratory"/>
            <person name="Haridas S."/>
            <person name="Hensen N."/>
            <person name="Bonometti L."/>
            <person name="Westerberg I."/>
            <person name="Brannstrom I.O."/>
            <person name="Guillou S."/>
            <person name="Cros-Aarteil S."/>
            <person name="Calhoun S."/>
            <person name="Kuo A."/>
            <person name="Mondo S."/>
            <person name="Pangilinan J."/>
            <person name="Riley R."/>
            <person name="LaButti K."/>
            <person name="Andreopoulos B."/>
            <person name="Lipzen A."/>
            <person name="Chen C."/>
            <person name="Yanf M."/>
            <person name="Daum C."/>
            <person name="Ng V."/>
            <person name="Clum A."/>
            <person name="Steindorff A."/>
            <person name="Ohm R."/>
            <person name="Martin F."/>
            <person name="Silar P."/>
            <person name="Natvig D."/>
            <person name="Lalanne C."/>
            <person name="Gautier V."/>
            <person name="Ament-velasquez S.L."/>
            <person name="Kruys A."/>
            <person name="Hutchinson M.I."/>
            <person name="Powell A.J."/>
            <person name="Barry K."/>
            <person name="Miller A.N."/>
            <person name="Grigoriev I.V."/>
            <person name="Debuchy R."/>
            <person name="Gladieux P."/>
            <person name="Thoren M.H."/>
            <person name="Johannesson H."/>
        </authorList>
    </citation>
    <scope>NUCLEOTIDE SEQUENCE</scope>
    <source>
        <strain evidence="4">CBS 232.78</strain>
    </source>
</reference>
<reference evidence="4" key="1">
    <citation type="journal article" date="2023" name="Mol. Phylogenet. Evol.">
        <title>Genome-scale phylogeny and comparative genomics of the fungal order Sordariales.</title>
        <authorList>
            <person name="Hensen N."/>
            <person name="Bonometti L."/>
            <person name="Westerberg I."/>
            <person name="Brannstrom I.O."/>
            <person name="Guillou S."/>
            <person name="Cros-Aarteil S."/>
            <person name="Calhoun S."/>
            <person name="Haridas S."/>
            <person name="Kuo A."/>
            <person name="Mondo S."/>
            <person name="Pangilinan J."/>
            <person name="Riley R."/>
            <person name="LaButti K."/>
            <person name="Andreopoulos B."/>
            <person name="Lipzen A."/>
            <person name="Chen C."/>
            <person name="Yan M."/>
            <person name="Daum C."/>
            <person name="Ng V."/>
            <person name="Clum A."/>
            <person name="Steindorff A."/>
            <person name="Ohm R.A."/>
            <person name="Martin F."/>
            <person name="Silar P."/>
            <person name="Natvig D.O."/>
            <person name="Lalanne C."/>
            <person name="Gautier V."/>
            <person name="Ament-Velasquez S.L."/>
            <person name="Kruys A."/>
            <person name="Hutchinson M.I."/>
            <person name="Powell A.J."/>
            <person name="Barry K."/>
            <person name="Miller A.N."/>
            <person name="Grigoriev I.V."/>
            <person name="Debuchy R."/>
            <person name="Gladieux P."/>
            <person name="Hiltunen Thoren M."/>
            <person name="Johannesson H."/>
        </authorList>
    </citation>
    <scope>NUCLEOTIDE SEQUENCE</scope>
    <source>
        <strain evidence="4">CBS 232.78</strain>
    </source>
</reference>
<keyword evidence="3" id="KW-0560">Oxidoreductase</keyword>
<dbReference type="PROSITE" id="PS00061">
    <property type="entry name" value="ADH_SHORT"/>
    <property type="match status" value="1"/>
</dbReference>
<dbReference type="EMBL" id="JAULSW010000001">
    <property type="protein sequence ID" value="KAK3394313.1"/>
    <property type="molecule type" value="Genomic_DNA"/>
</dbReference>
<dbReference type="InterPro" id="IPR020904">
    <property type="entry name" value="Sc_DH/Rdtase_CS"/>
</dbReference>
<evidence type="ECO:0000256" key="2">
    <source>
        <dbReference type="ARBA" id="ARBA00022857"/>
    </source>
</evidence>
<keyword evidence="2" id="KW-0521">NADP</keyword>
<name>A0AAE0U7X9_9PEZI</name>
<dbReference type="GO" id="GO:0016616">
    <property type="term" value="F:oxidoreductase activity, acting on the CH-OH group of donors, NAD or NADP as acceptor"/>
    <property type="evidence" value="ECO:0007669"/>
    <property type="project" value="UniProtKB-ARBA"/>
</dbReference>
<comment type="similarity">
    <text evidence="1">Belongs to the short-chain dehydrogenases/reductases (SDR) family.</text>
</comment>
<evidence type="ECO:0000256" key="1">
    <source>
        <dbReference type="ARBA" id="ARBA00006484"/>
    </source>
</evidence>
<keyword evidence="5" id="KW-1185">Reference proteome</keyword>
<dbReference type="InterPro" id="IPR002347">
    <property type="entry name" value="SDR_fam"/>
</dbReference>
<gene>
    <name evidence="4" type="ORF">B0H63DRAFT_385374</name>
</gene>
<dbReference type="PRINTS" id="PR00081">
    <property type="entry name" value="GDHRDH"/>
</dbReference>
<dbReference type="GO" id="GO:0050664">
    <property type="term" value="F:oxidoreductase activity, acting on NAD(P)H, oxygen as acceptor"/>
    <property type="evidence" value="ECO:0007669"/>
    <property type="project" value="TreeGrafter"/>
</dbReference>
<dbReference type="AlphaFoldDB" id="A0AAE0U7X9"/>
<accession>A0AAE0U7X9</accession>
<dbReference type="PANTHER" id="PTHR43008:SF4">
    <property type="entry name" value="CHAIN DEHYDROGENASE, PUTATIVE (AFU_ORTHOLOGUE AFUA_4G08710)-RELATED"/>
    <property type="match status" value="1"/>
</dbReference>
<protein>
    <submittedName>
        <fullName evidence="4">Uncharacterized protein</fullName>
    </submittedName>
</protein>
<dbReference type="Proteomes" id="UP001285441">
    <property type="component" value="Unassembled WGS sequence"/>
</dbReference>
<sequence length="249" mass="26753">MASEDYTTIVLITGANGGIGFETAKKLGAEHSDYHIIVSGRRKDAVDEAVTRLQASGGSFEGILLDVTSDESIAQAAQTVQEKHGRLDVLVNNAGVAPSEGERPRQLLKDIFDINVFGVVQVTNTFLPLLEKSQVTKRIVVITSGFGSFGETLGKGRDECHWPIYSVFAAYSASKAALNMMIVHYAIRFEKDPTWKVNLCCPGFCATNLTGYPGGEDPANGAINACRLATLGPEGETTTFTNRHGPLPF</sequence>
<dbReference type="PANTHER" id="PTHR43008">
    <property type="entry name" value="BENZIL REDUCTASE"/>
    <property type="match status" value="1"/>
</dbReference>
<dbReference type="Gene3D" id="3.40.50.720">
    <property type="entry name" value="NAD(P)-binding Rossmann-like Domain"/>
    <property type="match status" value="1"/>
</dbReference>
<dbReference type="InterPro" id="IPR036291">
    <property type="entry name" value="NAD(P)-bd_dom_sf"/>
</dbReference>
<evidence type="ECO:0000313" key="5">
    <source>
        <dbReference type="Proteomes" id="UP001285441"/>
    </source>
</evidence>
<dbReference type="SUPFAM" id="SSF51735">
    <property type="entry name" value="NAD(P)-binding Rossmann-fold domains"/>
    <property type="match status" value="1"/>
</dbReference>
<evidence type="ECO:0000256" key="3">
    <source>
        <dbReference type="ARBA" id="ARBA00023002"/>
    </source>
</evidence>